<dbReference type="InterPro" id="IPR025855">
    <property type="entry name" value="Replic_Relax"/>
</dbReference>
<keyword evidence="2" id="KW-1185">Reference proteome</keyword>
<sequence>MGERRRMTGAAVRRIAAELSERDRAILADVARVRVLTGKQVDRLHFAGLQGVHRDRTRRAVLERLVGLQLLTPLERRIGGTRAGSSGLVFALGPAGQRLHAIEEDAARGRIRQPGTPTPRFMIHNLAVAELYVSLVEASRTGACTLVDYCAVPMSYWRTSEGGWIKPDAYAVVGTGDVEDSWAIEVDNATESLPTLRRKLLVYVGLAKNEECGPDGGPLPRVLVTVPDERRYTAVQSLLRTLPDPAEALFALTMHDRAVPLIVRVLRE</sequence>
<name>A0ABU0Z7Q8_9ACTN</name>
<dbReference type="EMBL" id="JAVHUY010000001">
    <property type="protein sequence ID" value="MDQ7903089.1"/>
    <property type="molecule type" value="Genomic_DNA"/>
</dbReference>
<gene>
    <name evidence="1" type="ORF">RB614_00955</name>
</gene>
<dbReference type="Pfam" id="PF13814">
    <property type="entry name" value="Replic_Relax"/>
    <property type="match status" value="1"/>
</dbReference>
<evidence type="ECO:0000313" key="1">
    <source>
        <dbReference type="EMBL" id="MDQ7903089.1"/>
    </source>
</evidence>
<comment type="caution">
    <text evidence="1">The sequence shown here is derived from an EMBL/GenBank/DDBJ whole genome shotgun (WGS) entry which is preliminary data.</text>
</comment>
<evidence type="ECO:0000313" key="2">
    <source>
        <dbReference type="Proteomes" id="UP001230908"/>
    </source>
</evidence>
<dbReference type="RefSeq" id="WP_308710360.1">
    <property type="nucleotide sequence ID" value="NZ_JAVHUY010000001.1"/>
</dbReference>
<proteinExistence type="predicted"/>
<organism evidence="1 2">
    <name type="scientific">Phytohabitans maris</name>
    <dbReference type="NCBI Taxonomy" id="3071409"/>
    <lineage>
        <taxon>Bacteria</taxon>
        <taxon>Bacillati</taxon>
        <taxon>Actinomycetota</taxon>
        <taxon>Actinomycetes</taxon>
        <taxon>Micromonosporales</taxon>
        <taxon>Micromonosporaceae</taxon>
    </lineage>
</organism>
<dbReference type="Proteomes" id="UP001230908">
    <property type="component" value="Unassembled WGS sequence"/>
</dbReference>
<reference evidence="1 2" key="1">
    <citation type="submission" date="2023-08" db="EMBL/GenBank/DDBJ databases">
        <title>Phytohabitans sansha sp. nov., isolated from marine sediment.</title>
        <authorList>
            <person name="Zhao Y."/>
            <person name="Yi K."/>
        </authorList>
    </citation>
    <scope>NUCLEOTIDE SEQUENCE [LARGE SCALE GENOMIC DNA]</scope>
    <source>
        <strain evidence="1 2">ZYX-F-186</strain>
    </source>
</reference>
<accession>A0ABU0Z7Q8</accession>
<protein>
    <submittedName>
        <fullName evidence="1">Replication-relaxation family protein</fullName>
    </submittedName>
</protein>